<dbReference type="OrthoDB" id="9763018at2"/>
<dbReference type="GO" id="GO:0004888">
    <property type="term" value="F:transmembrane signaling receptor activity"/>
    <property type="evidence" value="ECO:0007669"/>
    <property type="project" value="TreeGrafter"/>
</dbReference>
<evidence type="ECO:0000256" key="5">
    <source>
        <dbReference type="SAM" id="MobiDB-lite"/>
    </source>
</evidence>
<evidence type="ECO:0000259" key="8">
    <source>
        <dbReference type="PROSITE" id="PS50885"/>
    </source>
</evidence>
<dbReference type="AlphaFoldDB" id="A0A7C9N5K8"/>
<dbReference type="InterPro" id="IPR004089">
    <property type="entry name" value="MCPsignal_dom"/>
</dbReference>
<comment type="similarity">
    <text evidence="2">Belongs to the methyl-accepting chemotaxis (MCP) protein family.</text>
</comment>
<dbReference type="PANTHER" id="PTHR43531">
    <property type="entry name" value="PROTEIN ICFG"/>
    <property type="match status" value="1"/>
</dbReference>
<dbReference type="Pfam" id="PF00015">
    <property type="entry name" value="MCPsignal"/>
    <property type="match status" value="1"/>
</dbReference>
<keyword evidence="6" id="KW-1133">Transmembrane helix</keyword>
<organism evidence="9 10">
    <name type="scientific">Solidesulfovibrio aerotolerans</name>
    <dbReference type="NCBI Taxonomy" id="295255"/>
    <lineage>
        <taxon>Bacteria</taxon>
        <taxon>Pseudomonadati</taxon>
        <taxon>Thermodesulfobacteriota</taxon>
        <taxon>Desulfovibrionia</taxon>
        <taxon>Desulfovibrionales</taxon>
        <taxon>Desulfovibrionaceae</taxon>
        <taxon>Solidesulfovibrio</taxon>
    </lineage>
</organism>
<evidence type="ECO:0000256" key="2">
    <source>
        <dbReference type="ARBA" id="ARBA00029447"/>
    </source>
</evidence>
<dbReference type="GO" id="GO:0005886">
    <property type="term" value="C:plasma membrane"/>
    <property type="evidence" value="ECO:0007669"/>
    <property type="project" value="TreeGrafter"/>
</dbReference>
<dbReference type="CDD" id="cd06225">
    <property type="entry name" value="HAMP"/>
    <property type="match status" value="1"/>
</dbReference>
<dbReference type="SUPFAM" id="SSF58104">
    <property type="entry name" value="Methyl-accepting chemotaxis protein (MCP) signaling domain"/>
    <property type="match status" value="1"/>
</dbReference>
<dbReference type="InterPro" id="IPR003660">
    <property type="entry name" value="HAMP_dom"/>
</dbReference>
<dbReference type="PANTHER" id="PTHR43531:SF11">
    <property type="entry name" value="METHYL-ACCEPTING CHEMOTAXIS PROTEIN 3"/>
    <property type="match status" value="1"/>
</dbReference>
<feature type="compositionally biased region" description="Acidic residues" evidence="5">
    <location>
        <begin position="631"/>
        <end position="643"/>
    </location>
</feature>
<evidence type="ECO:0000256" key="1">
    <source>
        <dbReference type="ARBA" id="ARBA00022500"/>
    </source>
</evidence>
<keyword evidence="6" id="KW-0812">Transmembrane</keyword>
<evidence type="ECO:0000313" key="10">
    <source>
        <dbReference type="Proteomes" id="UP000482487"/>
    </source>
</evidence>
<accession>A0A7C9N5K8</accession>
<dbReference type="SMART" id="SM00304">
    <property type="entry name" value="HAMP"/>
    <property type="match status" value="2"/>
</dbReference>
<keyword evidence="1" id="KW-0145">Chemotaxis</keyword>
<feature type="region of interest" description="Disordered" evidence="5">
    <location>
        <begin position="586"/>
        <end position="643"/>
    </location>
</feature>
<feature type="coiled-coil region" evidence="4">
    <location>
        <begin position="73"/>
        <end position="107"/>
    </location>
</feature>
<dbReference type="SMART" id="SM00283">
    <property type="entry name" value="MA"/>
    <property type="match status" value="1"/>
</dbReference>
<reference evidence="9 10" key="1">
    <citation type="submission" date="2020-01" db="EMBL/GenBank/DDBJ databases">
        <title>Genome sequence of Desulfovibrio aerotolerans DSM 16695(T).</title>
        <authorList>
            <person name="Karnachuk O."/>
            <person name="Avakyan M."/>
            <person name="Mardanov A."/>
            <person name="Kadnikov V."/>
            <person name="Ravin N."/>
        </authorList>
    </citation>
    <scope>NUCLEOTIDE SEQUENCE [LARGE SCALE GENOMIC DNA]</scope>
    <source>
        <strain evidence="9 10">DSM 16695</strain>
    </source>
</reference>
<feature type="coiled-coil region" evidence="4">
    <location>
        <begin position="131"/>
        <end position="165"/>
    </location>
</feature>
<feature type="domain" description="HAMP" evidence="8">
    <location>
        <begin position="219"/>
        <end position="271"/>
    </location>
</feature>
<feature type="transmembrane region" description="Helical" evidence="6">
    <location>
        <begin position="12"/>
        <end position="30"/>
    </location>
</feature>
<feature type="coiled-coil region" evidence="4">
    <location>
        <begin position="540"/>
        <end position="567"/>
    </location>
</feature>
<name>A0A7C9N5K8_9BACT</name>
<keyword evidence="10" id="KW-1185">Reference proteome</keyword>
<evidence type="ECO:0000256" key="6">
    <source>
        <dbReference type="SAM" id="Phobius"/>
    </source>
</evidence>
<gene>
    <name evidence="9" type="ORF">GTA51_10410</name>
</gene>
<feature type="domain" description="Methyl-accepting transducer" evidence="7">
    <location>
        <begin position="354"/>
        <end position="569"/>
    </location>
</feature>
<evidence type="ECO:0000256" key="3">
    <source>
        <dbReference type="PROSITE-ProRule" id="PRU00284"/>
    </source>
</evidence>
<evidence type="ECO:0000313" key="9">
    <source>
        <dbReference type="EMBL" id="MYL83535.1"/>
    </source>
</evidence>
<feature type="compositionally biased region" description="Low complexity" evidence="5">
    <location>
        <begin position="595"/>
        <end position="605"/>
    </location>
</feature>
<keyword evidence="4" id="KW-0175">Coiled coil</keyword>
<dbReference type="RefSeq" id="WP_160960883.1">
    <property type="nucleotide sequence ID" value="NZ_WVUD01000016.1"/>
</dbReference>
<evidence type="ECO:0000259" key="7">
    <source>
        <dbReference type="PROSITE" id="PS50111"/>
    </source>
</evidence>
<dbReference type="PROSITE" id="PS50111">
    <property type="entry name" value="CHEMOTAXIS_TRANSDUC_2"/>
    <property type="match status" value="1"/>
</dbReference>
<proteinExistence type="inferred from homology"/>
<feature type="compositionally biased region" description="Low complexity" evidence="5">
    <location>
        <begin position="373"/>
        <end position="399"/>
    </location>
</feature>
<dbReference type="GO" id="GO:0006935">
    <property type="term" value="P:chemotaxis"/>
    <property type="evidence" value="ECO:0007669"/>
    <property type="project" value="UniProtKB-KW"/>
</dbReference>
<comment type="caution">
    <text evidence="9">The sequence shown here is derived from an EMBL/GenBank/DDBJ whole genome shotgun (WGS) entry which is preliminary data.</text>
</comment>
<dbReference type="Gene3D" id="1.10.287.950">
    <property type="entry name" value="Methyl-accepting chemotaxis protein"/>
    <property type="match status" value="1"/>
</dbReference>
<feature type="transmembrane region" description="Helical" evidence="6">
    <location>
        <begin position="198"/>
        <end position="216"/>
    </location>
</feature>
<dbReference type="Proteomes" id="UP000482487">
    <property type="component" value="Unassembled WGS sequence"/>
</dbReference>
<keyword evidence="3" id="KW-0807">Transducer</keyword>
<feature type="region of interest" description="Disordered" evidence="5">
    <location>
        <begin position="369"/>
        <end position="402"/>
    </location>
</feature>
<protein>
    <submittedName>
        <fullName evidence="9">HAMP domain-containing protein</fullName>
    </submittedName>
</protein>
<dbReference type="InterPro" id="IPR051310">
    <property type="entry name" value="MCP_chemotaxis"/>
</dbReference>
<sequence>MFKHLKVGYKLFGGFTLVIAIFVALAVYQLTTIEHLGAIQDAGAKRAQDSKAIMEVSVRLAGLYAIIADGEINRELAQTKADFTKAKDQAKEDMRLVESLADTAEERALAGRFTDDYKNYLEHFEKKMLPVLEKLAQAAQKNEDIAALEAESKELDGQVDTIRTATIKPLEAITESLAKENIAGDEAFDALRASASRVTIIMTGLGALLALVISILTARAVTRPMTAGIAFAKHLAQGDLEQTLEVNQRDELGQLADALRLVAASEKDVAALTAQIAKGDLSVTINPRSPKDTLLLSMGELVASQRAVAAAAQQLAAGDLRIKVAKRSQDDIMLESLSKMIETLIEVIIEVQTGTDNVAAGSEQLSASAESISQGASEQASAVEESSASMEQMSSAIQQNADNARQTEALAVKAAHDAKESGEAVVQTMAAMKEIAGKISIIEEIARQTDLLALNAAVEAARAGEHGRGFAVVASEVRKLAERSQQAASEITKLAKDSTDVAVRAGALLTQLVPNIQHTAELVQEISASSQEQSAGAAQVNKALQQLDQTIQQNASASEELASTAEELSGQSEQLRSTIAFFQIETQRPTRSQRAIRSPRSALPARSRKALPSPGRKAAGEVRINLGEAGGADDDDDRNFETF</sequence>
<dbReference type="Gene3D" id="6.10.340.10">
    <property type="match status" value="1"/>
</dbReference>
<dbReference type="EMBL" id="WVUD01000016">
    <property type="protein sequence ID" value="MYL83535.1"/>
    <property type="molecule type" value="Genomic_DNA"/>
</dbReference>
<evidence type="ECO:0000256" key="4">
    <source>
        <dbReference type="SAM" id="Coils"/>
    </source>
</evidence>
<dbReference type="Pfam" id="PF00672">
    <property type="entry name" value="HAMP"/>
    <property type="match status" value="1"/>
</dbReference>
<dbReference type="PROSITE" id="PS50885">
    <property type="entry name" value="HAMP"/>
    <property type="match status" value="1"/>
</dbReference>
<keyword evidence="6" id="KW-0472">Membrane</keyword>
<dbReference type="GO" id="GO:0007165">
    <property type="term" value="P:signal transduction"/>
    <property type="evidence" value="ECO:0007669"/>
    <property type="project" value="UniProtKB-KW"/>
</dbReference>